<feature type="compositionally biased region" description="Polar residues" evidence="2">
    <location>
        <begin position="22"/>
        <end position="42"/>
    </location>
</feature>
<dbReference type="Pfam" id="PF00400">
    <property type="entry name" value="WD40"/>
    <property type="match status" value="2"/>
</dbReference>
<dbReference type="InterPro" id="IPR001680">
    <property type="entry name" value="WD40_rpt"/>
</dbReference>
<evidence type="ECO:0000256" key="1">
    <source>
        <dbReference type="PROSITE-ProRule" id="PRU00221"/>
    </source>
</evidence>
<reference evidence="3 4" key="1">
    <citation type="journal article" date="2024" name="BMC Biol.">
        <title>Comparative genomics of Ascetosporea gives new insight into the evolutionary basis for animal parasitism in Rhizaria.</title>
        <authorList>
            <person name="Hiltunen Thoren M."/>
            <person name="Onut-Brannstrom I."/>
            <person name="Alfjorden A."/>
            <person name="Peckova H."/>
            <person name="Swords F."/>
            <person name="Hooper C."/>
            <person name="Holzer A.S."/>
            <person name="Bass D."/>
            <person name="Burki F."/>
        </authorList>
    </citation>
    <scope>NUCLEOTIDE SEQUENCE [LARGE SCALE GENOMIC DNA]</scope>
    <source>
        <strain evidence="3">20-A016</strain>
    </source>
</reference>
<dbReference type="Proteomes" id="UP001439008">
    <property type="component" value="Unassembled WGS sequence"/>
</dbReference>
<gene>
    <name evidence="3" type="primary">PPWD1</name>
    <name evidence="3" type="ORF">MHBO_002539</name>
</gene>
<keyword evidence="4" id="KW-1185">Reference proteome</keyword>
<comment type="caution">
    <text evidence="3">The sequence shown here is derived from an EMBL/GenBank/DDBJ whole genome shotgun (WGS) entry which is preliminary data.</text>
</comment>
<dbReference type="EMBL" id="JBDODL010000965">
    <property type="protein sequence ID" value="MES1920932.1"/>
    <property type="molecule type" value="Genomic_DNA"/>
</dbReference>
<dbReference type="PROSITE" id="PS50082">
    <property type="entry name" value="WD_REPEATS_2"/>
    <property type="match status" value="1"/>
</dbReference>
<evidence type="ECO:0000313" key="3">
    <source>
        <dbReference type="EMBL" id="MES1920932.1"/>
    </source>
</evidence>
<organism evidence="3 4">
    <name type="scientific">Bonamia ostreae</name>
    <dbReference type="NCBI Taxonomy" id="126728"/>
    <lineage>
        <taxon>Eukaryota</taxon>
        <taxon>Sar</taxon>
        <taxon>Rhizaria</taxon>
        <taxon>Endomyxa</taxon>
        <taxon>Ascetosporea</taxon>
        <taxon>Haplosporida</taxon>
        <taxon>Bonamia</taxon>
    </lineage>
</organism>
<dbReference type="GO" id="GO:0003755">
    <property type="term" value="F:peptidyl-prolyl cis-trans isomerase activity"/>
    <property type="evidence" value="ECO:0007669"/>
    <property type="project" value="UniProtKB-EC"/>
</dbReference>
<dbReference type="InterPro" id="IPR015943">
    <property type="entry name" value="WD40/YVTN_repeat-like_dom_sf"/>
</dbReference>
<accession>A0ABV2ANN0</accession>
<keyword evidence="3" id="KW-0413">Isomerase</keyword>
<proteinExistence type="predicted"/>
<feature type="compositionally biased region" description="Basic and acidic residues" evidence="2">
    <location>
        <begin position="46"/>
        <end position="58"/>
    </location>
</feature>
<name>A0ABV2ANN0_9EUKA</name>
<protein>
    <submittedName>
        <fullName evidence="3">Peptidylprolyl isomerase domain and WD repeat containing protein 1</fullName>
        <ecNumber evidence="3">5.2.1.8</ecNumber>
    </submittedName>
</protein>
<evidence type="ECO:0000256" key="2">
    <source>
        <dbReference type="SAM" id="MobiDB-lite"/>
    </source>
</evidence>
<dbReference type="SUPFAM" id="SSF50978">
    <property type="entry name" value="WD40 repeat-like"/>
    <property type="match status" value="1"/>
</dbReference>
<feature type="region of interest" description="Disordered" evidence="2">
    <location>
        <begin position="1"/>
        <end position="58"/>
    </location>
</feature>
<dbReference type="InterPro" id="IPR036322">
    <property type="entry name" value="WD40_repeat_dom_sf"/>
</dbReference>
<dbReference type="SMART" id="SM00320">
    <property type="entry name" value="WD40"/>
    <property type="match status" value="2"/>
</dbReference>
<sequence>MSDELKSDIGPAMPPPNKTKSELQSHNISNNKKPKITSSFQNGDIVKTKNENEKSDLDELPNARHYERSFMHRANVTHVAFSKTDFAVTASADGVVKFWRRKRWQKRRDCLEFVKEFKAHKGALSCLVLSGDGLQLATASQSDCFVRFFDVVNFDMTFFAKIAVRPTCCEWIHAGRRGVSGELA</sequence>
<feature type="non-terminal residue" evidence="3">
    <location>
        <position position="184"/>
    </location>
</feature>
<feature type="repeat" description="WD" evidence="1">
    <location>
        <begin position="69"/>
        <end position="99"/>
    </location>
</feature>
<evidence type="ECO:0000313" key="4">
    <source>
        <dbReference type="Proteomes" id="UP001439008"/>
    </source>
</evidence>
<keyword evidence="1" id="KW-0853">WD repeat</keyword>
<dbReference type="Gene3D" id="2.130.10.10">
    <property type="entry name" value="YVTN repeat-like/Quinoprotein amine dehydrogenase"/>
    <property type="match status" value="1"/>
</dbReference>
<dbReference type="EC" id="5.2.1.8" evidence="3"/>